<dbReference type="InterPro" id="IPR036390">
    <property type="entry name" value="WH_DNA-bd_sf"/>
</dbReference>
<dbReference type="InterPro" id="IPR050679">
    <property type="entry name" value="Bact_HTH_transcr_reg"/>
</dbReference>
<keyword evidence="3" id="KW-0804">Transcription</keyword>
<keyword evidence="6" id="KW-1185">Reference proteome</keyword>
<evidence type="ECO:0000256" key="1">
    <source>
        <dbReference type="ARBA" id="ARBA00023015"/>
    </source>
</evidence>
<sequence>MSLDPESGRPLYMQLADVIDSRIRSGEYAPDRMIPASLRLAEEYGIAHMTVRRAMRELRERGLIYTVSGKGSYVVPKLPTGTSEADAAEIDKADG</sequence>
<feature type="domain" description="HTH gntR-type" evidence="4">
    <location>
        <begin position="9"/>
        <end position="77"/>
    </location>
</feature>
<evidence type="ECO:0000256" key="3">
    <source>
        <dbReference type="ARBA" id="ARBA00023163"/>
    </source>
</evidence>
<dbReference type="GO" id="GO:0003700">
    <property type="term" value="F:DNA-binding transcription factor activity"/>
    <property type="evidence" value="ECO:0007669"/>
    <property type="project" value="InterPro"/>
</dbReference>
<accession>A0A9Q3VMC3</accession>
<keyword evidence="1" id="KW-0805">Transcription regulation</keyword>
<dbReference type="Pfam" id="PF00392">
    <property type="entry name" value="GntR"/>
    <property type="match status" value="1"/>
</dbReference>
<dbReference type="CDD" id="cd07377">
    <property type="entry name" value="WHTH_GntR"/>
    <property type="match status" value="1"/>
</dbReference>
<keyword evidence="2" id="KW-0238">DNA-binding</keyword>
<dbReference type="PRINTS" id="PR00035">
    <property type="entry name" value="HTHGNTR"/>
</dbReference>
<proteinExistence type="predicted"/>
<evidence type="ECO:0000259" key="4">
    <source>
        <dbReference type="PROSITE" id="PS50949"/>
    </source>
</evidence>
<dbReference type="RefSeq" id="WP_232647707.1">
    <property type="nucleotide sequence ID" value="NZ_JAJSBI010000003.1"/>
</dbReference>
<dbReference type="SUPFAM" id="SSF46785">
    <property type="entry name" value="Winged helix' DNA-binding domain"/>
    <property type="match status" value="1"/>
</dbReference>
<dbReference type="Proteomes" id="UP001108029">
    <property type="component" value="Unassembled WGS sequence"/>
</dbReference>
<dbReference type="PANTHER" id="PTHR44846">
    <property type="entry name" value="MANNOSYL-D-GLYCERATE TRANSPORT/METABOLISM SYSTEM REPRESSOR MNGR-RELATED"/>
    <property type="match status" value="1"/>
</dbReference>
<gene>
    <name evidence="5" type="ORF">LJ657_08120</name>
</gene>
<dbReference type="GO" id="GO:0003677">
    <property type="term" value="F:DNA binding"/>
    <property type="evidence" value="ECO:0007669"/>
    <property type="project" value="UniProtKB-KW"/>
</dbReference>
<dbReference type="PANTHER" id="PTHR44846:SF1">
    <property type="entry name" value="MANNOSYL-D-GLYCERATE TRANSPORT_METABOLISM SYSTEM REPRESSOR MNGR-RELATED"/>
    <property type="match status" value="1"/>
</dbReference>
<dbReference type="Gene3D" id="1.10.10.10">
    <property type="entry name" value="Winged helix-like DNA-binding domain superfamily/Winged helix DNA-binding domain"/>
    <property type="match status" value="1"/>
</dbReference>
<organism evidence="5 6">
    <name type="scientific">Streptomyces guryensis</name>
    <dbReference type="NCBI Taxonomy" id="2886947"/>
    <lineage>
        <taxon>Bacteria</taxon>
        <taxon>Bacillati</taxon>
        <taxon>Actinomycetota</taxon>
        <taxon>Actinomycetes</taxon>
        <taxon>Kitasatosporales</taxon>
        <taxon>Streptomycetaceae</taxon>
        <taxon>Streptomyces</taxon>
    </lineage>
</organism>
<reference evidence="5" key="1">
    <citation type="submission" date="2021-12" db="EMBL/GenBank/DDBJ databases">
        <authorList>
            <person name="Lee J.-H."/>
            <person name="Kim S.-B."/>
        </authorList>
    </citation>
    <scope>NUCLEOTIDE SEQUENCE</scope>
    <source>
        <strain evidence="5">NR30</strain>
    </source>
</reference>
<comment type="caution">
    <text evidence="5">The sequence shown here is derived from an EMBL/GenBank/DDBJ whole genome shotgun (WGS) entry which is preliminary data.</text>
</comment>
<evidence type="ECO:0000256" key="2">
    <source>
        <dbReference type="ARBA" id="ARBA00023125"/>
    </source>
</evidence>
<dbReference type="InterPro" id="IPR000524">
    <property type="entry name" value="Tscrpt_reg_HTH_GntR"/>
</dbReference>
<dbReference type="AlphaFoldDB" id="A0A9Q3VMC3"/>
<dbReference type="SMART" id="SM00345">
    <property type="entry name" value="HTH_GNTR"/>
    <property type="match status" value="1"/>
</dbReference>
<protein>
    <submittedName>
        <fullName evidence="5">GntR family transcriptional regulator</fullName>
    </submittedName>
</protein>
<dbReference type="InterPro" id="IPR036388">
    <property type="entry name" value="WH-like_DNA-bd_sf"/>
</dbReference>
<evidence type="ECO:0000313" key="5">
    <source>
        <dbReference type="EMBL" id="MCD9873636.1"/>
    </source>
</evidence>
<dbReference type="PROSITE" id="PS50949">
    <property type="entry name" value="HTH_GNTR"/>
    <property type="match status" value="1"/>
</dbReference>
<name>A0A9Q3VMC3_9ACTN</name>
<dbReference type="EMBL" id="JAJSBI010000003">
    <property type="protein sequence ID" value="MCD9873636.1"/>
    <property type="molecule type" value="Genomic_DNA"/>
</dbReference>
<evidence type="ECO:0000313" key="6">
    <source>
        <dbReference type="Proteomes" id="UP001108029"/>
    </source>
</evidence>
<dbReference type="GO" id="GO:0045892">
    <property type="term" value="P:negative regulation of DNA-templated transcription"/>
    <property type="evidence" value="ECO:0007669"/>
    <property type="project" value="TreeGrafter"/>
</dbReference>